<sequence length="45" mass="5608">MEHYMFDKYIDELRLWFYCELVSMTMHIMRFTTEGRDRTISTCCC</sequence>
<name>A0A0A9A790_ARUDO</name>
<organism evidence="1">
    <name type="scientific">Arundo donax</name>
    <name type="common">Giant reed</name>
    <name type="synonym">Donax arundinaceus</name>
    <dbReference type="NCBI Taxonomy" id="35708"/>
    <lineage>
        <taxon>Eukaryota</taxon>
        <taxon>Viridiplantae</taxon>
        <taxon>Streptophyta</taxon>
        <taxon>Embryophyta</taxon>
        <taxon>Tracheophyta</taxon>
        <taxon>Spermatophyta</taxon>
        <taxon>Magnoliopsida</taxon>
        <taxon>Liliopsida</taxon>
        <taxon>Poales</taxon>
        <taxon>Poaceae</taxon>
        <taxon>PACMAD clade</taxon>
        <taxon>Arundinoideae</taxon>
        <taxon>Arundineae</taxon>
        <taxon>Arundo</taxon>
    </lineage>
</organism>
<reference evidence="1" key="2">
    <citation type="journal article" date="2015" name="Data Brief">
        <title>Shoot transcriptome of the giant reed, Arundo donax.</title>
        <authorList>
            <person name="Barrero R.A."/>
            <person name="Guerrero F.D."/>
            <person name="Moolhuijzen P."/>
            <person name="Goolsby J.A."/>
            <person name="Tidwell J."/>
            <person name="Bellgard S.E."/>
            <person name="Bellgard M.I."/>
        </authorList>
    </citation>
    <scope>NUCLEOTIDE SEQUENCE</scope>
    <source>
        <tissue evidence="1">Shoot tissue taken approximately 20 cm above the soil surface</tissue>
    </source>
</reference>
<accession>A0A0A9A790</accession>
<dbReference type="EMBL" id="GBRH01252092">
    <property type="protein sequence ID" value="JAD45803.1"/>
    <property type="molecule type" value="Transcribed_RNA"/>
</dbReference>
<proteinExistence type="predicted"/>
<protein>
    <submittedName>
        <fullName evidence="1">Uncharacterized protein</fullName>
    </submittedName>
</protein>
<dbReference type="AlphaFoldDB" id="A0A0A9A790"/>
<evidence type="ECO:0000313" key="1">
    <source>
        <dbReference type="EMBL" id="JAD45803.1"/>
    </source>
</evidence>
<reference evidence="1" key="1">
    <citation type="submission" date="2014-09" db="EMBL/GenBank/DDBJ databases">
        <authorList>
            <person name="Magalhaes I.L.F."/>
            <person name="Oliveira U."/>
            <person name="Santos F.R."/>
            <person name="Vidigal T.H.D.A."/>
            <person name="Brescovit A.D."/>
            <person name="Santos A.J."/>
        </authorList>
    </citation>
    <scope>NUCLEOTIDE SEQUENCE</scope>
    <source>
        <tissue evidence="1">Shoot tissue taken approximately 20 cm above the soil surface</tissue>
    </source>
</reference>